<evidence type="ECO:0000256" key="2">
    <source>
        <dbReference type="ARBA" id="ARBA00008016"/>
    </source>
</evidence>
<dbReference type="PANTHER" id="PTHR32182:SF0">
    <property type="entry name" value="DNA REPLICATION AND REPAIR PROTEIN RECF"/>
    <property type="match status" value="1"/>
</dbReference>
<dbReference type="GO" id="GO:0006260">
    <property type="term" value="P:DNA replication"/>
    <property type="evidence" value="ECO:0007669"/>
    <property type="project" value="UniProtKB-UniRule"/>
</dbReference>
<keyword evidence="4 12" id="KW-0963">Cytoplasm</keyword>
<keyword evidence="7 12" id="KW-0227">DNA damage</keyword>
<evidence type="ECO:0000256" key="1">
    <source>
        <dbReference type="ARBA" id="ARBA00004496"/>
    </source>
</evidence>
<dbReference type="AlphaFoldDB" id="A0A9Q5P075"/>
<evidence type="ECO:0000256" key="7">
    <source>
        <dbReference type="ARBA" id="ARBA00022763"/>
    </source>
</evidence>
<evidence type="ECO:0000256" key="13">
    <source>
        <dbReference type="RuleBase" id="RU000578"/>
    </source>
</evidence>
<comment type="similarity">
    <text evidence="2 12 13">Belongs to the RecF family.</text>
</comment>
<dbReference type="GO" id="GO:0005524">
    <property type="term" value="F:ATP binding"/>
    <property type="evidence" value="ECO:0007669"/>
    <property type="project" value="UniProtKB-UniRule"/>
</dbReference>
<evidence type="ECO:0000259" key="14">
    <source>
        <dbReference type="Pfam" id="PF02463"/>
    </source>
</evidence>
<keyword evidence="11 12" id="KW-0742">SOS response</keyword>
<dbReference type="InterPro" id="IPR003395">
    <property type="entry name" value="RecF/RecN/SMC_N"/>
</dbReference>
<keyword evidence="10 12" id="KW-0234">DNA repair</keyword>
<dbReference type="OrthoDB" id="9803889at2"/>
<sequence length="370" mass="42852">MKLKNISLKNFRNYEQLSLEFHPNLNIFLGQNAQGKTNILESIYFLALTRSHRTSSDKDLLSWKSDNMEVSGTVEKRNTNTPLEIIMSRQGRVTKVNHLRQQKVADYIGQMNVIMFAPEDLSIIKGSPAIRRRFIDMEIGQIRPLYLYDSIRYNKILKERNAYLKFDQANIDETYLSVLDDQLIEYGSKMIEHRLNFIKELERISQELHSKLSHGLEKLTINYKSSLKFSIANPDLKAIEADFHEQLLAIRSKEIFRHQTLLGPHRDDLEFFINDINVGDFGSQGQQRTTALSIKLAEIDLVFEETGEYPILLLDDVMSELDNTRQLDLLEAIIGKTQTFVTTTTLDHLKNLPTNMQIFQVENGEIIEQN</sequence>
<accession>A0A9Q5P075</accession>
<dbReference type="GO" id="GO:0000731">
    <property type="term" value="P:DNA synthesis involved in DNA repair"/>
    <property type="evidence" value="ECO:0007669"/>
    <property type="project" value="TreeGrafter"/>
</dbReference>
<organism evidence="15 16">
    <name type="scientific">Floricoccus penangensis</name>
    <dbReference type="NCBI Taxonomy" id="1859475"/>
    <lineage>
        <taxon>Bacteria</taxon>
        <taxon>Bacillati</taxon>
        <taxon>Bacillota</taxon>
        <taxon>Bacilli</taxon>
        <taxon>Lactobacillales</taxon>
        <taxon>Streptococcaceae</taxon>
        <taxon>Floricoccus</taxon>
    </lineage>
</organism>
<comment type="subcellular location">
    <subcellularLocation>
        <location evidence="1 12 13">Cytoplasm</location>
    </subcellularLocation>
</comment>
<evidence type="ECO:0000313" key="15">
    <source>
        <dbReference type="EMBL" id="OFI47223.1"/>
    </source>
</evidence>
<evidence type="ECO:0000256" key="5">
    <source>
        <dbReference type="ARBA" id="ARBA00022705"/>
    </source>
</evidence>
<comment type="caution">
    <text evidence="15">The sequence shown here is derived from an EMBL/GenBank/DDBJ whole genome shotgun (WGS) entry which is preliminary data.</text>
</comment>
<evidence type="ECO:0000256" key="8">
    <source>
        <dbReference type="ARBA" id="ARBA00022840"/>
    </source>
</evidence>
<dbReference type="GO" id="GO:0005737">
    <property type="term" value="C:cytoplasm"/>
    <property type="evidence" value="ECO:0007669"/>
    <property type="project" value="UniProtKB-SubCell"/>
</dbReference>
<dbReference type="GO" id="GO:0006302">
    <property type="term" value="P:double-strand break repair"/>
    <property type="evidence" value="ECO:0007669"/>
    <property type="project" value="TreeGrafter"/>
</dbReference>
<evidence type="ECO:0000256" key="10">
    <source>
        <dbReference type="ARBA" id="ARBA00023204"/>
    </source>
</evidence>
<dbReference type="InterPro" id="IPR018078">
    <property type="entry name" value="DNA-binding_RecF_CS"/>
</dbReference>
<protein>
    <recommendedName>
        <fullName evidence="3 12">DNA replication and repair protein RecF</fullName>
    </recommendedName>
</protein>
<proteinExistence type="inferred from homology"/>
<dbReference type="InterPro" id="IPR042174">
    <property type="entry name" value="RecF_2"/>
</dbReference>
<comment type="function">
    <text evidence="12 13">The RecF protein is involved in DNA metabolism; it is required for DNA replication and normal SOS inducibility. RecF binds preferentially to single-stranded, linear DNA. It also seems to bind ATP.</text>
</comment>
<dbReference type="RefSeq" id="WP_070787524.1">
    <property type="nucleotide sequence ID" value="NZ_MKIQ01000023.1"/>
</dbReference>
<evidence type="ECO:0000256" key="3">
    <source>
        <dbReference type="ARBA" id="ARBA00020170"/>
    </source>
</evidence>
<dbReference type="Gene3D" id="1.20.1050.90">
    <property type="entry name" value="RecF/RecN/SMC, N-terminal domain"/>
    <property type="match status" value="1"/>
</dbReference>
<feature type="binding site" evidence="12">
    <location>
        <begin position="30"/>
        <end position="37"/>
    </location>
    <ligand>
        <name>ATP</name>
        <dbReference type="ChEBI" id="CHEBI:30616"/>
    </ligand>
</feature>
<evidence type="ECO:0000256" key="6">
    <source>
        <dbReference type="ARBA" id="ARBA00022741"/>
    </source>
</evidence>
<dbReference type="GO" id="GO:0003697">
    <property type="term" value="F:single-stranded DNA binding"/>
    <property type="evidence" value="ECO:0007669"/>
    <property type="project" value="UniProtKB-UniRule"/>
</dbReference>
<evidence type="ECO:0000313" key="16">
    <source>
        <dbReference type="Proteomes" id="UP000177273"/>
    </source>
</evidence>
<dbReference type="Gene3D" id="3.40.50.300">
    <property type="entry name" value="P-loop containing nucleotide triphosphate hydrolases"/>
    <property type="match status" value="1"/>
</dbReference>
<keyword evidence="9 12" id="KW-0238">DNA-binding</keyword>
<keyword evidence="5 12" id="KW-0235">DNA replication</keyword>
<dbReference type="FunFam" id="1.20.1050.90:FF:000002">
    <property type="entry name" value="DNA replication and repair protein RecF"/>
    <property type="match status" value="1"/>
</dbReference>
<dbReference type="CDD" id="cd03242">
    <property type="entry name" value="ABC_RecF"/>
    <property type="match status" value="1"/>
</dbReference>
<evidence type="ECO:0000256" key="12">
    <source>
        <dbReference type="HAMAP-Rule" id="MF_00365"/>
    </source>
</evidence>
<evidence type="ECO:0000256" key="11">
    <source>
        <dbReference type="ARBA" id="ARBA00023236"/>
    </source>
</evidence>
<keyword evidence="8 12" id="KW-0067">ATP-binding</keyword>
<dbReference type="SUPFAM" id="SSF52540">
    <property type="entry name" value="P-loop containing nucleoside triphosphate hydrolases"/>
    <property type="match status" value="1"/>
</dbReference>
<dbReference type="Proteomes" id="UP000177273">
    <property type="component" value="Unassembled WGS sequence"/>
</dbReference>
<dbReference type="InterPro" id="IPR001238">
    <property type="entry name" value="DNA-binding_RecF"/>
</dbReference>
<keyword evidence="16" id="KW-1185">Reference proteome</keyword>
<dbReference type="Pfam" id="PF02463">
    <property type="entry name" value="SMC_N"/>
    <property type="match status" value="1"/>
</dbReference>
<feature type="domain" description="RecF/RecN/SMC N-terminal" evidence="14">
    <location>
        <begin position="3"/>
        <end position="365"/>
    </location>
</feature>
<gene>
    <name evidence="12" type="primary">recF</name>
    <name evidence="15" type="ORF">BG262_00955</name>
</gene>
<dbReference type="HAMAP" id="MF_00365">
    <property type="entry name" value="RecF"/>
    <property type="match status" value="1"/>
</dbReference>
<evidence type="ECO:0000256" key="4">
    <source>
        <dbReference type="ARBA" id="ARBA00022490"/>
    </source>
</evidence>
<reference evidence="16" key="1">
    <citation type="submission" date="2016-09" db="EMBL/GenBank/DDBJ databases">
        <title>Draft genome sequence of a novel species of the family Streptococcaceae isolated from flowers.</title>
        <authorList>
            <person name="Chuah L.-O."/>
            <person name="Yap K.-P."/>
            <person name="Thong K.L."/>
            <person name="Liong M.T."/>
            <person name="Ahmad R."/>
            <person name="Rusul G."/>
        </authorList>
    </citation>
    <scope>NUCLEOTIDE SEQUENCE [LARGE SCALE GENOMIC DNA]</scope>
    <source>
        <strain evidence="16">HibF3</strain>
    </source>
</reference>
<dbReference type="EMBL" id="MKIQ01000023">
    <property type="protein sequence ID" value="OFI47223.1"/>
    <property type="molecule type" value="Genomic_DNA"/>
</dbReference>
<keyword evidence="6 12" id="KW-0547">Nucleotide-binding</keyword>
<dbReference type="NCBIfam" id="TIGR00611">
    <property type="entry name" value="recf"/>
    <property type="match status" value="1"/>
</dbReference>
<dbReference type="InterPro" id="IPR027417">
    <property type="entry name" value="P-loop_NTPase"/>
</dbReference>
<evidence type="ECO:0000256" key="9">
    <source>
        <dbReference type="ARBA" id="ARBA00023125"/>
    </source>
</evidence>
<name>A0A9Q5P075_9LACT</name>
<dbReference type="GO" id="GO:0009432">
    <property type="term" value="P:SOS response"/>
    <property type="evidence" value="ECO:0007669"/>
    <property type="project" value="UniProtKB-UniRule"/>
</dbReference>
<dbReference type="PROSITE" id="PS00618">
    <property type="entry name" value="RECF_2"/>
    <property type="match status" value="1"/>
</dbReference>
<dbReference type="PANTHER" id="PTHR32182">
    <property type="entry name" value="DNA REPLICATION AND REPAIR PROTEIN RECF"/>
    <property type="match status" value="1"/>
</dbReference>
<dbReference type="PROSITE" id="PS00617">
    <property type="entry name" value="RECF_1"/>
    <property type="match status" value="1"/>
</dbReference>